<gene>
    <name evidence="1" type="ORF">KQX54_011359</name>
</gene>
<sequence length="191" mass="22142">MDNPEQAVCFLHVRCLLCCSVLRIISTNSIQRHCETLKHLKAVELLNQPQGPSEESWQSCSNRENPFFKELTEFFMASDIPIDKLNNPVFVQFMERYIRRPLPDARTLRETYVPKIHENIVAMVQYEVDDNPITISVDETMDAVKRCVFHAIISPLYLHAPGIPRLIYEDFYDVGNAETVVEFLNNSLRIL</sequence>
<dbReference type="Proteomes" id="UP000826195">
    <property type="component" value="Unassembled WGS sequence"/>
</dbReference>
<name>A0AAV7IZX9_COTGL</name>
<evidence type="ECO:0000313" key="1">
    <source>
        <dbReference type="EMBL" id="KAH0561023.1"/>
    </source>
</evidence>
<organism evidence="1 2">
    <name type="scientific">Cotesia glomerata</name>
    <name type="common">Lepidopteran parasitic wasp</name>
    <name type="synonym">Apanteles glomeratus</name>
    <dbReference type="NCBI Taxonomy" id="32391"/>
    <lineage>
        <taxon>Eukaryota</taxon>
        <taxon>Metazoa</taxon>
        <taxon>Ecdysozoa</taxon>
        <taxon>Arthropoda</taxon>
        <taxon>Hexapoda</taxon>
        <taxon>Insecta</taxon>
        <taxon>Pterygota</taxon>
        <taxon>Neoptera</taxon>
        <taxon>Endopterygota</taxon>
        <taxon>Hymenoptera</taxon>
        <taxon>Apocrita</taxon>
        <taxon>Ichneumonoidea</taxon>
        <taxon>Braconidae</taxon>
        <taxon>Microgastrinae</taxon>
        <taxon>Cotesia</taxon>
    </lineage>
</organism>
<comment type="caution">
    <text evidence="1">The sequence shown here is derived from an EMBL/GenBank/DDBJ whole genome shotgun (WGS) entry which is preliminary data.</text>
</comment>
<protein>
    <submittedName>
        <fullName evidence="1">Uncharacterized protein</fullName>
    </submittedName>
</protein>
<proteinExistence type="predicted"/>
<keyword evidence="2" id="KW-1185">Reference proteome</keyword>
<evidence type="ECO:0000313" key="2">
    <source>
        <dbReference type="Proteomes" id="UP000826195"/>
    </source>
</evidence>
<accession>A0AAV7IZX9</accession>
<reference evidence="1 2" key="1">
    <citation type="journal article" date="2021" name="J. Hered.">
        <title>A chromosome-level genome assembly of the parasitoid wasp, Cotesia glomerata (Hymenoptera: Braconidae).</title>
        <authorList>
            <person name="Pinto B.J."/>
            <person name="Weis J.J."/>
            <person name="Gamble T."/>
            <person name="Ode P.J."/>
            <person name="Paul R."/>
            <person name="Zaspel J.M."/>
        </authorList>
    </citation>
    <scope>NUCLEOTIDE SEQUENCE [LARGE SCALE GENOMIC DNA]</scope>
    <source>
        <strain evidence="1">CgM1</strain>
    </source>
</reference>
<dbReference type="AlphaFoldDB" id="A0AAV7IZX9"/>
<dbReference type="EMBL" id="JAHXZJ010000374">
    <property type="protein sequence ID" value="KAH0561023.1"/>
    <property type="molecule type" value="Genomic_DNA"/>
</dbReference>